<comment type="caution">
    <text evidence="1">The sequence shown here is derived from an EMBL/GenBank/DDBJ whole genome shotgun (WGS) entry which is preliminary data.</text>
</comment>
<evidence type="ECO:0000313" key="2">
    <source>
        <dbReference type="Proteomes" id="UP000319255"/>
    </source>
</evidence>
<reference evidence="1 2" key="1">
    <citation type="submission" date="2019-06" db="EMBL/GenBank/DDBJ databases">
        <title>A novel bacterium of genus Amaricoccus, isolated from marine sediment.</title>
        <authorList>
            <person name="Huang H."/>
            <person name="Mo K."/>
            <person name="Hu Y."/>
        </authorList>
    </citation>
    <scope>NUCLEOTIDE SEQUENCE [LARGE SCALE GENOMIC DNA]</scope>
    <source>
        <strain evidence="1 2">HB172011</strain>
    </source>
</reference>
<accession>A0A501WXP5</accession>
<name>A0A501WXP5_9RHOB</name>
<dbReference type="AlphaFoldDB" id="A0A501WXP5"/>
<keyword evidence="2" id="KW-1185">Reference proteome</keyword>
<dbReference type="RefSeq" id="WP_140452872.1">
    <property type="nucleotide sequence ID" value="NZ_VFRP01000002.1"/>
</dbReference>
<organism evidence="1 2">
    <name type="scientific">Amaricoccus solimangrovi</name>
    <dbReference type="NCBI Taxonomy" id="2589815"/>
    <lineage>
        <taxon>Bacteria</taxon>
        <taxon>Pseudomonadati</taxon>
        <taxon>Pseudomonadota</taxon>
        <taxon>Alphaproteobacteria</taxon>
        <taxon>Rhodobacterales</taxon>
        <taxon>Paracoccaceae</taxon>
        <taxon>Amaricoccus</taxon>
    </lineage>
</organism>
<protein>
    <submittedName>
        <fullName evidence="1">Uncharacterized protein</fullName>
    </submittedName>
</protein>
<dbReference type="OrthoDB" id="4760135at2"/>
<dbReference type="Proteomes" id="UP000319255">
    <property type="component" value="Unassembled WGS sequence"/>
</dbReference>
<gene>
    <name evidence="1" type="ORF">FJM51_04320</name>
</gene>
<evidence type="ECO:0000313" key="1">
    <source>
        <dbReference type="EMBL" id="TPE53250.1"/>
    </source>
</evidence>
<proteinExistence type="predicted"/>
<sequence length="428" mass="47095">MIAVATAEFIDAKVRALSARSRRLTALTPRRIGIPETHAGFAPSPAHFRAANSRLAAIHRQIGTRVDFVRRKAGSGNPRGVLVAIALAEREVDRARRTFGMIHEIFAQRNGGFAAALAAHDAIAADCYAAVLAVAPMVFDHGILRPLTYMEHGYSPATMRRGVALARLLGESNPFPVIRIPWDRDNPWQSVFLHEVAHNLQADLGVWQETEQAVTRRLVGGRADPLVATVYRRWHKEIFADLAALLLGGTASAWGMMDFLAHPGPKVVTYRPGGAHPTGFLRGLILAEMMRRMGFAQDAAKAREVWRDLYGTGRGGRIPTPLLSSANRIIPAVVDEIAFQPRRNLAQRALVDVIPYGREDEARIRRGAVELMNGRIPDLPPRFLVSASRFALTMGAKAEPLSDTVIRHLSQHAARERSRPVLHRTQAA</sequence>
<dbReference type="EMBL" id="VFRP01000002">
    <property type="protein sequence ID" value="TPE53250.1"/>
    <property type="molecule type" value="Genomic_DNA"/>
</dbReference>